<keyword evidence="1" id="KW-1133">Transmembrane helix</keyword>
<dbReference type="RefSeq" id="WP_093158632.1">
    <property type="nucleotide sequence ID" value="NZ_FNEK01000036.1"/>
</dbReference>
<keyword evidence="3" id="KW-1185">Reference proteome</keyword>
<proteinExistence type="predicted"/>
<organism evidence="2 3">
    <name type="scientific">Aliiruegeria lutimaris</name>
    <dbReference type="NCBI Taxonomy" id="571298"/>
    <lineage>
        <taxon>Bacteria</taxon>
        <taxon>Pseudomonadati</taxon>
        <taxon>Pseudomonadota</taxon>
        <taxon>Alphaproteobacteria</taxon>
        <taxon>Rhodobacterales</taxon>
        <taxon>Roseobacteraceae</taxon>
        <taxon>Aliiruegeria</taxon>
    </lineage>
</organism>
<dbReference type="STRING" id="571298.SAMN04488026_103642"/>
<feature type="transmembrane region" description="Helical" evidence="1">
    <location>
        <begin position="30"/>
        <end position="49"/>
    </location>
</feature>
<sequence>MLDILGTIAGNILSLPGIFGLALGMMTRNLLLAAIFGAVIGVIETYIFAGFDFSQAEPLELTIAICVGVVAGCVGRAIRVRGATV</sequence>
<protein>
    <submittedName>
        <fullName evidence="2">Uncharacterized protein</fullName>
    </submittedName>
</protein>
<gene>
    <name evidence="2" type="ORF">SAMN04488026_103642</name>
</gene>
<keyword evidence="1" id="KW-0812">Transmembrane</keyword>
<dbReference type="AlphaFoldDB" id="A0A1G9AN94"/>
<evidence type="ECO:0000256" key="1">
    <source>
        <dbReference type="SAM" id="Phobius"/>
    </source>
</evidence>
<reference evidence="2 3" key="1">
    <citation type="submission" date="2016-10" db="EMBL/GenBank/DDBJ databases">
        <authorList>
            <person name="de Groot N.N."/>
        </authorList>
    </citation>
    <scope>NUCLEOTIDE SEQUENCE [LARGE SCALE GENOMIC DNA]</scope>
    <source>
        <strain evidence="2 3">DSM 25294</strain>
    </source>
</reference>
<keyword evidence="1" id="KW-0472">Membrane</keyword>
<name>A0A1G9AN94_9RHOB</name>
<feature type="transmembrane region" description="Helical" evidence="1">
    <location>
        <begin position="61"/>
        <end position="78"/>
    </location>
</feature>
<feature type="transmembrane region" description="Helical" evidence="1">
    <location>
        <begin position="6"/>
        <end position="23"/>
    </location>
</feature>
<accession>A0A1G9AN94</accession>
<evidence type="ECO:0000313" key="3">
    <source>
        <dbReference type="Proteomes" id="UP000199382"/>
    </source>
</evidence>
<dbReference type="EMBL" id="FNEK01000036">
    <property type="protein sequence ID" value="SDK28792.1"/>
    <property type="molecule type" value="Genomic_DNA"/>
</dbReference>
<dbReference type="OrthoDB" id="7709196at2"/>
<evidence type="ECO:0000313" key="2">
    <source>
        <dbReference type="EMBL" id="SDK28792.1"/>
    </source>
</evidence>
<dbReference type="Proteomes" id="UP000199382">
    <property type="component" value="Unassembled WGS sequence"/>
</dbReference>